<evidence type="ECO:0000256" key="1">
    <source>
        <dbReference type="ARBA" id="ARBA00022450"/>
    </source>
</evidence>
<dbReference type="InterPro" id="IPR020841">
    <property type="entry name" value="PKS_Beta-ketoAc_synthase_dom"/>
</dbReference>
<dbReference type="InterPro" id="IPR014031">
    <property type="entry name" value="Ketoacyl_synth_C"/>
</dbReference>
<dbReference type="Pfam" id="PF08659">
    <property type="entry name" value="KR"/>
    <property type="match status" value="1"/>
</dbReference>
<dbReference type="InterPro" id="IPR049900">
    <property type="entry name" value="PKS_mFAS_DH"/>
</dbReference>
<keyword evidence="1" id="KW-0596">Phosphopantetheine</keyword>
<dbReference type="InterPro" id="IPR042104">
    <property type="entry name" value="PKS_dehydratase_sf"/>
</dbReference>
<dbReference type="InterPro" id="IPR016035">
    <property type="entry name" value="Acyl_Trfase/lysoPLipase"/>
</dbReference>
<dbReference type="Pfam" id="PF00698">
    <property type="entry name" value="Acyl_transf_1"/>
    <property type="match status" value="1"/>
</dbReference>
<dbReference type="EMBL" id="JADBEF010000001">
    <property type="protein sequence ID" value="MBE1560458.1"/>
    <property type="molecule type" value="Genomic_DNA"/>
</dbReference>
<evidence type="ECO:0000259" key="7">
    <source>
        <dbReference type="PROSITE" id="PS52019"/>
    </source>
</evidence>
<keyword evidence="2" id="KW-0597">Phosphoprotein</keyword>
<dbReference type="InterPro" id="IPR009081">
    <property type="entry name" value="PP-bd_ACP"/>
</dbReference>
<feature type="domain" description="Carrier" evidence="5">
    <location>
        <begin position="1703"/>
        <end position="1778"/>
    </location>
</feature>
<dbReference type="InterPro" id="IPR036291">
    <property type="entry name" value="NAD(P)-bd_dom_sf"/>
</dbReference>
<feature type="active site" description="Proton acceptor; for dehydratase activity" evidence="4">
    <location>
        <position position="988"/>
    </location>
</feature>
<organism evidence="8 9">
    <name type="scientific">Nonomuraea africana</name>
    <dbReference type="NCBI Taxonomy" id="46171"/>
    <lineage>
        <taxon>Bacteria</taxon>
        <taxon>Bacillati</taxon>
        <taxon>Actinomycetota</taxon>
        <taxon>Actinomycetes</taxon>
        <taxon>Streptosporangiales</taxon>
        <taxon>Streptosporangiaceae</taxon>
        <taxon>Nonomuraea</taxon>
    </lineage>
</organism>
<comment type="caution">
    <text evidence="8">The sequence shown here is derived from an EMBL/GenBank/DDBJ whole genome shotgun (WGS) entry which is preliminary data.</text>
</comment>
<evidence type="ECO:0000256" key="4">
    <source>
        <dbReference type="PROSITE-ProRule" id="PRU01363"/>
    </source>
</evidence>
<dbReference type="InterPro" id="IPR016036">
    <property type="entry name" value="Malonyl_transacylase_ACP-bd"/>
</dbReference>
<name>A0ABR9KFM5_9ACTN</name>
<dbReference type="Gene3D" id="1.10.1200.10">
    <property type="entry name" value="ACP-like"/>
    <property type="match status" value="2"/>
</dbReference>
<dbReference type="PANTHER" id="PTHR43775:SF37">
    <property type="entry name" value="SI:DKEY-61P9.11"/>
    <property type="match status" value="1"/>
</dbReference>
<dbReference type="Pfam" id="PF16197">
    <property type="entry name" value="KAsynt_C_assoc"/>
    <property type="match status" value="1"/>
</dbReference>
<dbReference type="SUPFAM" id="SSF52151">
    <property type="entry name" value="FabD/lysophospholipase-like"/>
    <property type="match status" value="1"/>
</dbReference>
<dbReference type="InterPro" id="IPR001227">
    <property type="entry name" value="Ac_transferase_dom_sf"/>
</dbReference>
<dbReference type="InterPro" id="IPR049551">
    <property type="entry name" value="PKS_DH_C"/>
</dbReference>
<keyword evidence="9" id="KW-1185">Reference proteome</keyword>
<dbReference type="Pfam" id="PF00109">
    <property type="entry name" value="ketoacyl-synt"/>
    <property type="match status" value="1"/>
</dbReference>
<dbReference type="Pfam" id="PF00550">
    <property type="entry name" value="PP-binding"/>
    <property type="match status" value="2"/>
</dbReference>
<dbReference type="InterPro" id="IPR050091">
    <property type="entry name" value="PKS_NRPS_Biosynth_Enz"/>
</dbReference>
<gene>
    <name evidence="8" type="ORF">H4W81_003237</name>
</gene>
<evidence type="ECO:0000256" key="3">
    <source>
        <dbReference type="ARBA" id="ARBA00022679"/>
    </source>
</evidence>
<dbReference type="Pfam" id="PF21089">
    <property type="entry name" value="PKS_DH_N"/>
    <property type="match status" value="1"/>
</dbReference>
<dbReference type="SUPFAM" id="SSF51735">
    <property type="entry name" value="NAD(P)-binding Rossmann-fold domains"/>
    <property type="match status" value="2"/>
</dbReference>
<feature type="active site" description="Proton donor; for dehydratase activity" evidence="4">
    <location>
        <position position="1133"/>
    </location>
</feature>
<evidence type="ECO:0000259" key="5">
    <source>
        <dbReference type="PROSITE" id="PS50075"/>
    </source>
</evidence>
<dbReference type="InterPro" id="IPR013968">
    <property type="entry name" value="PKS_KR"/>
</dbReference>
<dbReference type="SMART" id="SM00822">
    <property type="entry name" value="PKS_KR"/>
    <property type="match status" value="1"/>
</dbReference>
<feature type="domain" description="Carrier" evidence="5">
    <location>
        <begin position="1"/>
        <end position="76"/>
    </location>
</feature>
<dbReference type="SMART" id="SM00825">
    <property type="entry name" value="PKS_KS"/>
    <property type="match status" value="1"/>
</dbReference>
<dbReference type="SUPFAM" id="SSF55048">
    <property type="entry name" value="Probable ACP-binding domain of malonyl-CoA ACP transacylase"/>
    <property type="match status" value="1"/>
</dbReference>
<dbReference type="InterPro" id="IPR036736">
    <property type="entry name" value="ACP-like_sf"/>
</dbReference>
<dbReference type="InterPro" id="IPR016039">
    <property type="entry name" value="Thiolase-like"/>
</dbReference>
<dbReference type="Gene3D" id="3.10.129.110">
    <property type="entry name" value="Polyketide synthase dehydratase"/>
    <property type="match status" value="1"/>
</dbReference>
<keyword evidence="3 8" id="KW-0808">Transferase</keyword>
<reference evidence="8 9" key="1">
    <citation type="submission" date="2020-10" db="EMBL/GenBank/DDBJ databases">
        <title>Sequencing the genomes of 1000 actinobacteria strains.</title>
        <authorList>
            <person name="Klenk H.-P."/>
        </authorList>
    </citation>
    <scope>NUCLEOTIDE SEQUENCE [LARGE SCALE GENOMIC DNA]</scope>
    <source>
        <strain evidence="8 9">DSM 43748</strain>
    </source>
</reference>
<dbReference type="SUPFAM" id="SSF53901">
    <property type="entry name" value="Thiolase-like"/>
    <property type="match status" value="1"/>
</dbReference>
<dbReference type="Pfam" id="PF14765">
    <property type="entry name" value="PS-DH"/>
    <property type="match status" value="1"/>
</dbReference>
<dbReference type="RefSeq" id="WP_192775528.1">
    <property type="nucleotide sequence ID" value="NZ_BAAASY010000040.1"/>
</dbReference>
<dbReference type="PROSITE" id="PS52019">
    <property type="entry name" value="PKS_MFAS_DH"/>
    <property type="match status" value="1"/>
</dbReference>
<accession>A0ABR9KFM5</accession>
<dbReference type="PROSITE" id="PS52004">
    <property type="entry name" value="KS3_2"/>
    <property type="match status" value="1"/>
</dbReference>
<dbReference type="SMART" id="SM00823">
    <property type="entry name" value="PKS_PP"/>
    <property type="match status" value="2"/>
</dbReference>
<dbReference type="SUPFAM" id="SSF47336">
    <property type="entry name" value="ACP-like"/>
    <property type="match status" value="2"/>
</dbReference>
<dbReference type="CDD" id="cd00833">
    <property type="entry name" value="PKS"/>
    <property type="match status" value="1"/>
</dbReference>
<dbReference type="Gene3D" id="3.40.47.10">
    <property type="match status" value="1"/>
</dbReference>
<dbReference type="InterPro" id="IPR020806">
    <property type="entry name" value="PKS_PP-bd"/>
</dbReference>
<dbReference type="PANTHER" id="PTHR43775">
    <property type="entry name" value="FATTY ACID SYNTHASE"/>
    <property type="match status" value="1"/>
</dbReference>
<dbReference type="Gene3D" id="3.30.70.3290">
    <property type="match status" value="1"/>
</dbReference>
<dbReference type="SMART" id="SM00826">
    <property type="entry name" value="PKS_DH"/>
    <property type="match status" value="1"/>
</dbReference>
<sequence length="1805" mass="191245">MNRDDLQEWLTAQVAELGRRKVADPEQTFAANGLDSVRVAELAERVGRRLGRVVDPALLFEHSTIATLAAHLRRPAEAAARAAVMAAAGPAGGPIAVVGLACRMPGAADAEEYWKLLLTGTEAVREVPPDRWPDGVVDPDPSTPGKLISTRGGFLDGLADFDAAFFRISEAEALRMDPQQRLLLETSWDATEDAGSPPSRLRGSRTGVFVGIATGDYAHRQLSDPDRISAHTATGNSFAVAANRLSYFYDWRGPSVAVDTACSSSLVATHLAIRALRAGDCDLALACGVNALIEPEASIGLSKAGMLAPDGRCKPFDAAANGYVRGEGCGVVVLKRLEDALAAGDRIYAVLRGSAVNQDGASNGLTAPNPAAQRAVLHDAYADAGLAPADAQYVECHGTGTPLGDPIEAGSLAAARGPEAGECLIGSVKGNIGHLEAAAGVAGLIKTVLAVHHGLIPPSLHYSTPNPRIPFDEHRLRVAARSVSWPDGPRLAGVSSFGFGGTNAHVVVGQAPATAPASPSEDPLLLPLTARGRDELSELVSRTARRLESADEAEILAVAATMATRRTHHRPYRTAVVARRPAELRRALSTGLSEVSAAPAAPPRIAFAFSGQGSQWPGMGRTLLADEPLFRSVIRRCDEAVRELLDWSIEAALDGGEPVDLEHTAVAQPLIVAVQIALAELLGSYGIVPDAVVGHSVGEISAAVTAGELDLEAGMRLAVSRGRLMAEAAPGGGMLAVGLPVAEARRWCEDGVEVAAVNAPTATVLAGSAARLEKVARDLTEAGVFARRLPVAYAFHSSSMARAAELLAAEQAGLAAHEPEVPLYSTITGRRVAGPHGERWGRGVREPVLFADAVTAALDDGVDVLLEVGPKPVLQASLRALAGTRARVLSCVDESDQQQLALLRTLAALFGLGAAIRWQRLYPSGSPVVSAPVTPWRRRRFWLDRPSGDRRAGADPLLGGLLDLATSPDHTIWQGDLDPVALPYLSDHKVGEQVIFPAAGYADLLRRAGGRHEAVAGLRLHRPLVLGRRRRLQTTLDRARRTVTVHAHDDDGQWREHAAGRLVAAAPAPAPLDLALLRARCPREVAGAELYELLRRHGLDYGPAFRGVERVWRGTDEALGVLAGGGDRIRLLDAAFHVVAALVDPGHGPALPVAVEELTWWAEPSAATHVHVTLGTSGGAELTADLDLTGEDGAPVARVTGLTLRRAVLDEQATRLPGLRLYQVAWRLRPIPACPTGLFPSGWVVIASPGERLAEQLAERAGFRICRANGELRLDAEELSIDPRRPGHYRQLVNHLVATGPLRGVIHLPGADADTGVLSAALLLRALAYGIAEQSPRVLFATTGAQPVGEHPVRDPFAAAVWGLAKVIPLEHPSLEFLCLDLDPDDPDPVSTVREELAARWEDAEVGYRSGLRYIRRIAPDDRPVGPQITVRADGVYAITGGTGALGLQVAAHLVELGARRLVLIGRTKREGAEVSAWRARGVDVRVLAADVSDREQLDGALRQARAAGPLRGVVHAAGLLHNGPLLDLDARGVQDVFGPKVSGAWHLHELTSGDELDWFACFSSAAGVLGSPGQAGYAAANAFLDALAHHRRAEGLPAVSFDWGPWAAGMAASWETDSDRELRTAARAILPDAGVSAFAGLAAGERVQPVVLPFDLRNLAQFYPSDTGRSFLSEIATAEVDRLRSIGTQSSHRPDLATEYLAPRNDLERQIAAIWQKAMSIQPIGVRDGFFELGGDSVMANQILIDVNRALGVTVSPERAFDDFSIANLAVLAEQEMHRLLESLTDEEAERLLAQGKAAHSSST</sequence>
<feature type="domain" description="PKS/mFAS DH" evidence="7">
    <location>
        <begin position="955"/>
        <end position="1213"/>
    </location>
</feature>
<dbReference type="Pfam" id="PF02801">
    <property type="entry name" value="Ketoacyl-synt_C"/>
    <property type="match status" value="1"/>
</dbReference>
<dbReference type="GO" id="GO:0016740">
    <property type="term" value="F:transferase activity"/>
    <property type="evidence" value="ECO:0007669"/>
    <property type="project" value="UniProtKB-KW"/>
</dbReference>
<dbReference type="Gene3D" id="3.40.366.10">
    <property type="entry name" value="Malonyl-Coenzyme A Acyl Carrier Protein, domain 2"/>
    <property type="match status" value="1"/>
</dbReference>
<evidence type="ECO:0000313" key="8">
    <source>
        <dbReference type="EMBL" id="MBE1560458.1"/>
    </source>
</evidence>
<evidence type="ECO:0000256" key="2">
    <source>
        <dbReference type="ARBA" id="ARBA00022553"/>
    </source>
</evidence>
<protein>
    <submittedName>
        <fullName evidence="8">Acyl transferase domain-containing protein/acyl carrier protein</fullName>
    </submittedName>
</protein>
<dbReference type="Gene3D" id="3.40.50.720">
    <property type="entry name" value="NAD(P)-binding Rossmann-like Domain"/>
    <property type="match status" value="1"/>
</dbReference>
<dbReference type="Proteomes" id="UP000661607">
    <property type="component" value="Unassembled WGS sequence"/>
</dbReference>
<evidence type="ECO:0000259" key="6">
    <source>
        <dbReference type="PROSITE" id="PS52004"/>
    </source>
</evidence>
<dbReference type="InterPro" id="IPR032821">
    <property type="entry name" value="PKS_assoc"/>
</dbReference>
<dbReference type="InterPro" id="IPR020807">
    <property type="entry name" value="PKS_DH"/>
</dbReference>
<feature type="domain" description="Ketosynthase family 3 (KS3)" evidence="6">
    <location>
        <begin position="92"/>
        <end position="510"/>
    </location>
</feature>
<dbReference type="InterPro" id="IPR014030">
    <property type="entry name" value="Ketoacyl_synth_N"/>
</dbReference>
<dbReference type="PROSITE" id="PS50075">
    <property type="entry name" value="CARRIER"/>
    <property type="match status" value="2"/>
</dbReference>
<dbReference type="InterPro" id="IPR014043">
    <property type="entry name" value="Acyl_transferase_dom"/>
</dbReference>
<dbReference type="InterPro" id="IPR049552">
    <property type="entry name" value="PKS_DH_N"/>
</dbReference>
<evidence type="ECO:0000313" key="9">
    <source>
        <dbReference type="Proteomes" id="UP000661607"/>
    </source>
</evidence>
<dbReference type="InterPro" id="IPR057326">
    <property type="entry name" value="KR_dom"/>
</dbReference>
<proteinExistence type="predicted"/>
<feature type="region of interest" description="C-terminal hotdog fold" evidence="4">
    <location>
        <begin position="1082"/>
        <end position="1213"/>
    </location>
</feature>
<dbReference type="SMART" id="SM00827">
    <property type="entry name" value="PKS_AT"/>
    <property type="match status" value="1"/>
</dbReference>
<dbReference type="CDD" id="cd08955">
    <property type="entry name" value="KR_2_FAS_SDR_x"/>
    <property type="match status" value="1"/>
</dbReference>
<feature type="region of interest" description="N-terminal hotdog fold" evidence="4">
    <location>
        <begin position="955"/>
        <end position="1069"/>
    </location>
</feature>